<dbReference type="PANTHER" id="PTHR33231:SF1">
    <property type="entry name" value="30S RIBOSOMAL PROTEIN"/>
    <property type="match status" value="1"/>
</dbReference>
<dbReference type="GO" id="GO:0043024">
    <property type="term" value="F:ribosomal small subunit binding"/>
    <property type="evidence" value="ECO:0007669"/>
    <property type="project" value="TreeGrafter"/>
</dbReference>
<dbReference type="Pfam" id="PF16321">
    <property type="entry name" value="Ribosom_S30AE_C"/>
    <property type="match status" value="1"/>
</dbReference>
<gene>
    <name evidence="6" type="primary">raiA</name>
    <name evidence="4" type="synonym">hpf</name>
    <name evidence="6" type="ordered locus">MICA_159</name>
</gene>
<dbReference type="InterPro" id="IPR003489">
    <property type="entry name" value="RHF/RaiA"/>
</dbReference>
<dbReference type="InterPro" id="IPR034694">
    <property type="entry name" value="HPF_long/plastid"/>
</dbReference>
<dbReference type="NCBIfam" id="TIGR00741">
    <property type="entry name" value="yfiA"/>
    <property type="match status" value="1"/>
</dbReference>
<dbReference type="InterPro" id="IPR050574">
    <property type="entry name" value="HPF/YfiA_ribosome-assoc"/>
</dbReference>
<dbReference type="KEGG" id="mai:MICA_159"/>
<reference evidence="6 7" key="1">
    <citation type="journal article" date="2011" name="BMC Genomics">
        <title>Genomic insights into an obligate epibiotic bacterial predator: Micavibrio aeruginosavorus ARL-13.</title>
        <authorList>
            <person name="Wang Z."/>
            <person name="Kadouri D."/>
            <person name="Wu M."/>
        </authorList>
    </citation>
    <scope>NUCLEOTIDE SEQUENCE [LARGE SCALE GENOMIC DNA]</scope>
    <source>
        <strain evidence="6 7">ARL-13</strain>
    </source>
</reference>
<dbReference type="PANTHER" id="PTHR33231">
    <property type="entry name" value="30S RIBOSOMAL PROTEIN"/>
    <property type="match status" value="1"/>
</dbReference>
<evidence type="ECO:0000256" key="2">
    <source>
        <dbReference type="ARBA" id="ARBA00038695"/>
    </source>
</evidence>
<comment type="subunit">
    <text evidence="4">Interacts with 100S ribosomes.</text>
</comment>
<comment type="subunit">
    <text evidence="2">Associates exclusively with 100S ribosomes, which are dimers of 70S ribosomes.</text>
</comment>
<dbReference type="Proteomes" id="UP000009286">
    <property type="component" value="Chromosome"/>
</dbReference>
<name>G2KNZ8_MICAA</name>
<evidence type="ECO:0000256" key="4">
    <source>
        <dbReference type="HAMAP-Rule" id="MF_00839"/>
    </source>
</evidence>
<dbReference type="eggNOG" id="COG1544">
    <property type="taxonomic scope" value="Bacteria"/>
</dbReference>
<dbReference type="Gene3D" id="3.30.505.50">
    <property type="entry name" value="Sigma 54 modulation/S30EA ribosomal protein, C-terminal domain"/>
    <property type="match status" value="1"/>
</dbReference>
<keyword evidence="1 4" id="KW-0810">Translation regulation</keyword>
<evidence type="ECO:0000256" key="1">
    <source>
        <dbReference type="ARBA" id="ARBA00022845"/>
    </source>
</evidence>
<dbReference type="CDD" id="cd00552">
    <property type="entry name" value="RaiA"/>
    <property type="match status" value="1"/>
</dbReference>
<dbReference type="OrthoDB" id="9794975at2"/>
<dbReference type="InterPro" id="IPR038416">
    <property type="entry name" value="Ribosom_S30AE_C_sf"/>
</dbReference>
<keyword evidence="4" id="KW-0963">Cytoplasm</keyword>
<evidence type="ECO:0000313" key="7">
    <source>
        <dbReference type="Proteomes" id="UP000009286"/>
    </source>
</evidence>
<organism evidence="6 7">
    <name type="scientific">Micavibrio aeruginosavorus (strain ARL-13)</name>
    <dbReference type="NCBI Taxonomy" id="856793"/>
    <lineage>
        <taxon>Bacteria</taxon>
        <taxon>Pseudomonadati</taxon>
        <taxon>Bdellovibrionota</taxon>
        <taxon>Bdellovibrionia</taxon>
        <taxon>Bdellovibrionales</taxon>
        <taxon>Pseudobdellovibrionaceae</taxon>
        <taxon>Micavibrio</taxon>
    </lineage>
</organism>
<dbReference type="HAMAP" id="MF_00839">
    <property type="entry name" value="HPF"/>
    <property type="match status" value="1"/>
</dbReference>
<dbReference type="AlphaFoldDB" id="G2KNZ8"/>
<dbReference type="GO" id="GO:0022627">
    <property type="term" value="C:cytosolic small ribosomal subunit"/>
    <property type="evidence" value="ECO:0007669"/>
    <property type="project" value="TreeGrafter"/>
</dbReference>
<comment type="similarity">
    <text evidence="4">Belongs to the HPF/YfiA ribosome-associated protein family. Long HPF subfamily.</text>
</comment>
<dbReference type="InterPro" id="IPR032528">
    <property type="entry name" value="Ribosom_S30AE_C"/>
</dbReference>
<dbReference type="Gene3D" id="3.30.160.100">
    <property type="entry name" value="Ribosome hibernation promotion factor-like"/>
    <property type="match status" value="1"/>
</dbReference>
<evidence type="ECO:0000256" key="3">
    <source>
        <dbReference type="ARBA" id="ARBA00041148"/>
    </source>
</evidence>
<dbReference type="HOGENOM" id="CLU_071472_0_1_5"/>
<dbReference type="RefSeq" id="WP_014101729.1">
    <property type="nucleotide sequence ID" value="NC_016026.1"/>
</dbReference>
<dbReference type="Pfam" id="PF02482">
    <property type="entry name" value="Ribosomal_S30AE"/>
    <property type="match status" value="1"/>
</dbReference>
<accession>G2KNZ8</accession>
<dbReference type="SUPFAM" id="SSF69754">
    <property type="entry name" value="Ribosome binding protein Y (YfiA homologue)"/>
    <property type="match status" value="1"/>
</dbReference>
<dbReference type="InterPro" id="IPR036567">
    <property type="entry name" value="RHF-like"/>
</dbReference>
<sequence length="205" mass="22931">MELSVQGKQINVGDALRAHVQEKLEDLNAKFFNRAIDATVIFSREGHAFFNAHVSIRIGKNINVVAEAEDTDIYAAFDQAAVKLAKQLRRYKNRLRDHHRRAEDMPDDTILQARSYTIAPEQDDEDAKESSGEQAPIIVAEMTTDILTLSVSTAVMHMDLMHQNALLFRNESHGGLNMVYRRPDGHVGWVDPVGNGLSAHKEAAE</sequence>
<feature type="domain" description="Sigma 54 modulation/S30EA ribosomal protein C-terminal" evidence="5">
    <location>
        <begin position="134"/>
        <end position="188"/>
    </location>
</feature>
<keyword evidence="7" id="KW-1185">Reference proteome</keyword>
<comment type="subcellular location">
    <subcellularLocation>
        <location evidence="4">Cytoplasm</location>
    </subcellularLocation>
</comment>
<evidence type="ECO:0000259" key="5">
    <source>
        <dbReference type="Pfam" id="PF16321"/>
    </source>
</evidence>
<protein>
    <recommendedName>
        <fullName evidence="3 4">Ribosome hibernation promoting factor</fullName>
        <shortName evidence="4">HPF</shortName>
    </recommendedName>
</protein>
<dbReference type="EMBL" id="CP002382">
    <property type="protein sequence ID" value="AEP08506.1"/>
    <property type="molecule type" value="Genomic_DNA"/>
</dbReference>
<evidence type="ECO:0000313" key="6">
    <source>
        <dbReference type="EMBL" id="AEP08506.1"/>
    </source>
</evidence>
<dbReference type="GO" id="GO:0045900">
    <property type="term" value="P:negative regulation of translational elongation"/>
    <property type="evidence" value="ECO:0007669"/>
    <property type="project" value="TreeGrafter"/>
</dbReference>
<comment type="function">
    <text evidence="4">Required for dimerization of active 70S ribosomes into 100S ribosomes in stationary phase; 100S ribosomes are translationally inactive and sometimes present during exponential growth.</text>
</comment>
<proteinExistence type="inferred from homology"/>
<dbReference type="STRING" id="856793.MICA_159"/>